<gene>
    <name evidence="1" type="primary">PocGH01_00146500</name>
    <name evidence="1" type="ORF">POCGH01_00146500</name>
</gene>
<protein>
    <submittedName>
        <fullName evidence="1">PIR protein</fullName>
    </submittedName>
</protein>
<sequence length="143" mass="17131">MYTLNPNSNLKNYYHIFNGNGVHSEGVNKYYFFPLQDSYSTDSEVKGILNKYQSNMGNLRNSGSCHDDFSILKGKPLEFCTYLKYSFYDKVITKNFDHEKIEELYSLWKRNYLDAFIFVKDTTNFCWFYQLKREEIKKNQIII</sequence>
<dbReference type="AlphaFoldDB" id="A0A1D3JDM0"/>
<name>A0A1D3JDM0_PLAOA</name>
<dbReference type="Proteomes" id="UP000242942">
    <property type="component" value="Unassembled WGS sequence"/>
</dbReference>
<dbReference type="VEuPathDB" id="PlasmoDB:PocGH01_00146500"/>
<accession>A0A1D3JDM0</accession>
<proteinExistence type="predicted"/>
<evidence type="ECO:0000313" key="1">
    <source>
        <dbReference type="EMBL" id="SBT83756.1"/>
    </source>
</evidence>
<keyword evidence="2" id="KW-1185">Reference proteome</keyword>
<dbReference type="EMBL" id="FLRI01000198">
    <property type="protein sequence ID" value="SBT83756.1"/>
    <property type="molecule type" value="Genomic_DNA"/>
</dbReference>
<evidence type="ECO:0000313" key="2">
    <source>
        <dbReference type="Proteomes" id="UP000242942"/>
    </source>
</evidence>
<reference evidence="1 2" key="1">
    <citation type="submission" date="2016-06" db="EMBL/GenBank/DDBJ databases">
        <authorList>
            <consortium name="Pathogen Informatics"/>
        </authorList>
    </citation>
    <scope>NUCLEOTIDE SEQUENCE [LARGE SCALE GENOMIC DNA]</scope>
    <source>
        <strain evidence="1">PocGH01</strain>
    </source>
</reference>
<organism evidence="1 2">
    <name type="scientific">Plasmodium ovale</name>
    <name type="common">malaria parasite P. ovale</name>
    <dbReference type="NCBI Taxonomy" id="36330"/>
    <lineage>
        <taxon>Eukaryota</taxon>
        <taxon>Sar</taxon>
        <taxon>Alveolata</taxon>
        <taxon>Apicomplexa</taxon>
        <taxon>Aconoidasida</taxon>
        <taxon>Haemosporida</taxon>
        <taxon>Plasmodiidae</taxon>
        <taxon>Plasmodium</taxon>
        <taxon>Plasmodium (Plasmodium)</taxon>
    </lineage>
</organism>